<keyword evidence="2" id="KW-1185">Reference proteome</keyword>
<name>A0A0V1HSQ1_9BILA</name>
<sequence>MASKIGRCLSKYARLQSTHNTGMRIPRYLEEYATMSGADTFITLNTVLGYALALRGGGSALELTLHVLINVAWLRYL</sequence>
<gene>
    <name evidence="1" type="ORF">T11_8901</name>
</gene>
<proteinExistence type="predicted"/>
<evidence type="ECO:0000313" key="1">
    <source>
        <dbReference type="EMBL" id="KRZ13561.1"/>
    </source>
</evidence>
<evidence type="ECO:0000313" key="2">
    <source>
        <dbReference type="Proteomes" id="UP000055024"/>
    </source>
</evidence>
<dbReference type="AlphaFoldDB" id="A0A0V1HSQ1"/>
<organism evidence="1 2">
    <name type="scientific">Trichinella zimbabwensis</name>
    <dbReference type="NCBI Taxonomy" id="268475"/>
    <lineage>
        <taxon>Eukaryota</taxon>
        <taxon>Metazoa</taxon>
        <taxon>Ecdysozoa</taxon>
        <taxon>Nematoda</taxon>
        <taxon>Enoplea</taxon>
        <taxon>Dorylaimia</taxon>
        <taxon>Trichinellida</taxon>
        <taxon>Trichinellidae</taxon>
        <taxon>Trichinella</taxon>
    </lineage>
</organism>
<comment type="caution">
    <text evidence="1">The sequence shown here is derived from an EMBL/GenBank/DDBJ whole genome shotgun (WGS) entry which is preliminary data.</text>
</comment>
<dbReference type="EMBL" id="JYDP01000031">
    <property type="protein sequence ID" value="KRZ13561.1"/>
    <property type="molecule type" value="Genomic_DNA"/>
</dbReference>
<accession>A0A0V1HSQ1</accession>
<protein>
    <submittedName>
        <fullName evidence="1">Uncharacterized protein</fullName>
    </submittedName>
</protein>
<reference evidence="1 2" key="1">
    <citation type="submission" date="2015-01" db="EMBL/GenBank/DDBJ databases">
        <title>Evolution of Trichinella species and genotypes.</title>
        <authorList>
            <person name="Korhonen P.K."/>
            <person name="Edoardo P."/>
            <person name="Giuseppe L.R."/>
            <person name="Gasser R.B."/>
        </authorList>
    </citation>
    <scope>NUCLEOTIDE SEQUENCE [LARGE SCALE GENOMIC DNA]</scope>
    <source>
        <strain evidence="1">ISS1029</strain>
    </source>
</reference>
<dbReference type="Proteomes" id="UP000055024">
    <property type="component" value="Unassembled WGS sequence"/>
</dbReference>